<proteinExistence type="predicted"/>
<feature type="region of interest" description="Disordered" evidence="1">
    <location>
        <begin position="1"/>
        <end position="38"/>
    </location>
</feature>
<evidence type="ECO:0000256" key="1">
    <source>
        <dbReference type="SAM" id="MobiDB-lite"/>
    </source>
</evidence>
<evidence type="ECO:0000313" key="2">
    <source>
        <dbReference type="EMBL" id="JAC60770.1"/>
    </source>
</evidence>
<name>A0A061QQP1_9CHLO</name>
<feature type="compositionally biased region" description="Polar residues" evidence="1">
    <location>
        <begin position="26"/>
        <end position="38"/>
    </location>
</feature>
<reference evidence="2" key="1">
    <citation type="submission" date="2014-05" db="EMBL/GenBank/DDBJ databases">
        <title>The transcriptome of the halophilic microalga Tetraselmis sp. GSL018 isolated from the Great Salt Lake, Utah.</title>
        <authorList>
            <person name="Jinkerson R.E."/>
            <person name="D'Adamo S."/>
            <person name="Posewitz M.C."/>
        </authorList>
    </citation>
    <scope>NUCLEOTIDE SEQUENCE</scope>
    <source>
        <strain evidence="2">GSL018</strain>
    </source>
</reference>
<sequence length="121" mass="13086">RKESSSGYSTIKGRVTKTVGGAAKPNQETKPYQKLNNQVGEANRNTATFLETVKQNGTSNPHATHLFALDDPLIKCKLLRRPSLKNKAPYVGDIELPDGREAIAHFPSLELGGKCIPGSTV</sequence>
<dbReference type="AlphaFoldDB" id="A0A061QQP1"/>
<gene>
    <name evidence="2" type="ORF">TSPGSL018_28054</name>
</gene>
<organism evidence="2">
    <name type="scientific">Tetraselmis sp. GSL018</name>
    <dbReference type="NCBI Taxonomy" id="582737"/>
    <lineage>
        <taxon>Eukaryota</taxon>
        <taxon>Viridiplantae</taxon>
        <taxon>Chlorophyta</taxon>
        <taxon>core chlorophytes</taxon>
        <taxon>Chlorodendrophyceae</taxon>
        <taxon>Chlorodendrales</taxon>
        <taxon>Chlorodendraceae</taxon>
        <taxon>Tetraselmis</taxon>
    </lineage>
</organism>
<feature type="non-terminal residue" evidence="2">
    <location>
        <position position="121"/>
    </location>
</feature>
<feature type="non-terminal residue" evidence="2">
    <location>
        <position position="1"/>
    </location>
</feature>
<dbReference type="EMBL" id="GBEZ01026439">
    <property type="protein sequence ID" value="JAC60770.1"/>
    <property type="molecule type" value="Transcribed_RNA"/>
</dbReference>
<accession>A0A061QQP1</accession>
<protein>
    <submittedName>
        <fullName evidence="2">Uncharacterized protein</fullName>
    </submittedName>
</protein>